<dbReference type="Proteomes" id="UP001201629">
    <property type="component" value="Unassembled WGS sequence"/>
</dbReference>
<dbReference type="Pfam" id="PF13575">
    <property type="entry name" value="DUF4135"/>
    <property type="match status" value="1"/>
</dbReference>
<protein>
    <submittedName>
        <fullName evidence="2">Type 2 lantipeptide synthetase LanM family protein</fullName>
    </submittedName>
</protein>
<dbReference type="PRINTS" id="PR01950">
    <property type="entry name" value="LANCSUPER"/>
</dbReference>
<dbReference type="SMART" id="SM01260">
    <property type="entry name" value="LANC_like"/>
    <property type="match status" value="1"/>
</dbReference>
<proteinExistence type="predicted"/>
<accession>A0ABS9N255</accession>
<dbReference type="SUPFAM" id="SSF158745">
    <property type="entry name" value="LanC-like"/>
    <property type="match status" value="1"/>
</dbReference>
<reference evidence="2 3" key="1">
    <citation type="submission" date="2022-01" db="EMBL/GenBank/DDBJ databases">
        <authorList>
            <person name="Riesco R."/>
            <person name="Trujillo M.E."/>
        </authorList>
    </citation>
    <scope>NUCLEOTIDE SEQUENCE [LARGE SCALE GENOMIC DNA]</scope>
    <source>
        <strain evidence="2 3">NIE79</strain>
    </source>
</reference>
<dbReference type="InterPro" id="IPR007822">
    <property type="entry name" value="LANC-like"/>
</dbReference>
<evidence type="ECO:0000259" key="1">
    <source>
        <dbReference type="Pfam" id="PF13575"/>
    </source>
</evidence>
<comment type="caution">
    <text evidence="2">The sequence shown here is derived from an EMBL/GenBank/DDBJ whole genome shotgun (WGS) entry which is preliminary data.</text>
</comment>
<dbReference type="InterPro" id="IPR017146">
    <property type="entry name" value="Lanti_2_LanM"/>
</dbReference>
<dbReference type="Gene3D" id="1.50.10.20">
    <property type="match status" value="1"/>
</dbReference>
<dbReference type="EMBL" id="JAKKFD010000022">
    <property type="protein sequence ID" value="MCG5444049.1"/>
    <property type="molecule type" value="Genomic_DNA"/>
</dbReference>
<keyword evidence="3" id="KW-1185">Reference proteome</keyword>
<dbReference type="PIRSF" id="PIRSF037228">
    <property type="entry name" value="Lant_mod_RumM"/>
    <property type="match status" value="1"/>
</dbReference>
<name>A0ABS9N255_9ACTN</name>
<dbReference type="Pfam" id="PF05147">
    <property type="entry name" value="LANC_like"/>
    <property type="match status" value="1"/>
</dbReference>
<organism evidence="2 3">
    <name type="scientific">Micromonospora trifolii</name>
    <dbReference type="NCBI Taxonomy" id="2911208"/>
    <lineage>
        <taxon>Bacteria</taxon>
        <taxon>Bacillati</taxon>
        <taxon>Actinomycetota</taxon>
        <taxon>Actinomycetes</taxon>
        <taxon>Micromonosporales</taxon>
        <taxon>Micromonosporaceae</taxon>
        <taxon>Micromonospora</taxon>
    </lineage>
</organism>
<evidence type="ECO:0000313" key="2">
    <source>
        <dbReference type="EMBL" id="MCG5444049.1"/>
    </source>
</evidence>
<sequence length="1120" mass="121897">MFDEILNAPDWWRGLTRTERGDGPPRLTAGQLDYGRRRREAWRGGHILRGKDIPLDRWDRLGINDERVIEMLGEPAESLAGRLPMPAWLGTITDAWQRFSTVRLEDLELDDHRGHRHDAQDHASDHGEIGPVGNEMFLALIAPLLAWAREELRERVEALLPVPAGGDRLPPGHALFRPPVDRLTHMIVSVMILEVNVARIEGRLPGATPRERMEAFITQIRDPEAALHILAEYPVLARELVTYLRTTVDVRARIIERLLADLPSLRATFGASWQGLGDLADISFGAGDTHRGGQAVAILTFTDGRRLVYKPRSLAVEVHFNELLDWLNRHGLSHPLRLLQVLDRGAYGWVEHVDVASCTDEAQVGRFFWRQGAHLAVFYALCGSDMHLENVIAAGEHPVLVDLEAIFQVRPGFADDRPAGLALGEAPGVIDESVLRIGLLPERIITADDEGIYDAEVSGLAGGGGQMSPARLQTYVDSGTDEIRIVRDRREMRETENRVRLDGRPISALLYTEVLADGFAECYRLILAHRDALLAPDGVIAAFRDDEVRFIPRPTMTYARVQVESYHPDLLRDMLDREIFSEVLSSWFADLPERDRLLASEQRQLAAQDVPCFHTTPSSTNLFDELGVVTHGFLDSTGLSEVRRRIDRISEDDLRRQLWCIRASMSGLTVGSLPAAPAEPQPLPSTPLDTDLAVRAAVSVADMLLTAALSSDGEAPSWLSVNFVAERFWTVGHAGIDLYSGVPGVALFLAQLGSVTGETRFRQPAQQIAEQLADAVQQLSTGDDHKRLPIGGFGELGGLVYVLSQLADLWREPALAEAAHLAATMCYERFADDEALDVIGGTAGAALAILALHGSNPDDRTAAAIAAAGARLSERAVKVPGGIAWRIGMERDRELLGFSHGASGMGYTLARIGEVTGDDRMAELCGQALHFERHHLSRERANWPDVRSTSEADAFMDTWCHGAGGIGLARAALLRLPTMAPWRDLIHEDLGIAVGRVRDDLMVHGRYVGIGNDSICHGDLGLVETLLSAGAVLGDGNLTTTALQCTRLIAEQVLAGAPRPGVPQGITTPGLMMGLAGIGYGLLRAALPDQVPNVLLLEGAGTGAGTGARPALAGLATSRT</sequence>
<evidence type="ECO:0000313" key="3">
    <source>
        <dbReference type="Proteomes" id="UP001201629"/>
    </source>
</evidence>
<gene>
    <name evidence="2" type="ORF">NIE79_002193</name>
</gene>
<dbReference type="NCBIfam" id="TIGR03897">
    <property type="entry name" value="lanti_2_LanM"/>
    <property type="match status" value="1"/>
</dbReference>
<feature type="domain" description="Lantibiotic biosynthesis protein dehydration" evidence="1">
    <location>
        <begin position="233"/>
        <end position="615"/>
    </location>
</feature>
<dbReference type="InterPro" id="IPR025410">
    <property type="entry name" value="Lant_dehyd"/>
</dbReference>
<dbReference type="CDD" id="cd04792">
    <property type="entry name" value="LanM-like"/>
    <property type="match status" value="1"/>
</dbReference>
<dbReference type="RefSeq" id="WP_238679206.1">
    <property type="nucleotide sequence ID" value="NZ_JAKKFD010000022.1"/>
</dbReference>
<dbReference type="PRINTS" id="PR01955">
    <property type="entry name" value="LANCFRANKIA"/>
</dbReference>